<gene>
    <name evidence="13" type="ORF">BUALT_Bualt10G0057000</name>
</gene>
<dbReference type="GO" id="GO:0008270">
    <property type="term" value="F:zinc ion binding"/>
    <property type="evidence" value="ECO:0007669"/>
    <property type="project" value="UniProtKB-KW"/>
</dbReference>
<sequence length="349" mass="39271">MLQSKMSAFFKPNESPLQKSTDQSPISGHLFVADVEKLTEITVTYKRRISNPESQSGSGLVSKAPNRCDCEEKLDQAKCNKVLNNKRNYAQLHLEVGQSDFLLHTCTSCGFKYAPGDESDEKVHKTFHKSYTHGIPFKRWRGERIIDVLEKGRIILVQDGDPPAQQNKVKEVVQMMEIELGDGWILNNQSKVYLFISSQRISGCLVAEPIKKAYKILSSSMGEKYDNMSSKRKTSSIAFQFGGVSLKREIIRRNIVNRPKESSHDGMILCEDDALPALCGIRAIWVTPSNRRKHIASYLLDAVRKSFCKDVILDHTQLAFSQPTSLGKALISSYTRTGSFLVYTTANIK</sequence>
<accession>A0AAV6WXG2</accession>
<keyword evidence="6" id="KW-0862">Zinc</keyword>
<keyword evidence="9" id="KW-0012">Acyltransferase</keyword>
<evidence type="ECO:0000256" key="1">
    <source>
        <dbReference type="ARBA" id="ARBA00004123"/>
    </source>
</evidence>
<keyword evidence="7" id="KW-0539">Nucleus</keyword>
<comment type="subcellular location">
    <subcellularLocation>
        <location evidence="1">Nucleus</location>
    </subcellularLocation>
</comment>
<keyword evidence="5" id="KW-0863">Zinc-finger</keyword>
<evidence type="ECO:0000256" key="10">
    <source>
        <dbReference type="SAM" id="MobiDB-lite"/>
    </source>
</evidence>
<comment type="similarity">
    <text evidence="2">Belongs to the acetyltransferase family. ECO subfamily.</text>
</comment>
<name>A0AAV6WXG2_9LAMI</name>
<dbReference type="InterPro" id="IPR028005">
    <property type="entry name" value="AcTrfase_ESCO_Znf_dom"/>
</dbReference>
<reference evidence="13" key="1">
    <citation type="submission" date="2019-10" db="EMBL/GenBank/DDBJ databases">
        <authorList>
            <person name="Zhang R."/>
            <person name="Pan Y."/>
            <person name="Wang J."/>
            <person name="Ma R."/>
            <person name="Yu S."/>
        </authorList>
    </citation>
    <scope>NUCLEOTIDE SEQUENCE</scope>
    <source>
        <strain evidence="13">LA-IB0</strain>
        <tissue evidence="13">Leaf</tissue>
    </source>
</reference>
<evidence type="ECO:0000256" key="4">
    <source>
        <dbReference type="ARBA" id="ARBA00022723"/>
    </source>
</evidence>
<dbReference type="GO" id="GO:0005634">
    <property type="term" value="C:nucleus"/>
    <property type="evidence" value="ECO:0007669"/>
    <property type="project" value="UniProtKB-SubCell"/>
</dbReference>
<keyword evidence="4" id="KW-0479">Metal-binding</keyword>
<dbReference type="GO" id="GO:0000785">
    <property type="term" value="C:chromatin"/>
    <property type="evidence" value="ECO:0007669"/>
    <property type="project" value="TreeGrafter"/>
</dbReference>
<evidence type="ECO:0000256" key="8">
    <source>
        <dbReference type="ARBA" id="ARBA00023306"/>
    </source>
</evidence>
<keyword evidence="3" id="KW-0808">Transferase</keyword>
<evidence type="ECO:0000256" key="9">
    <source>
        <dbReference type="ARBA" id="ARBA00023315"/>
    </source>
</evidence>
<dbReference type="Proteomes" id="UP000826271">
    <property type="component" value="Unassembled WGS sequence"/>
</dbReference>
<dbReference type="Pfam" id="PF13878">
    <property type="entry name" value="zf-C2H2_3"/>
    <property type="match status" value="1"/>
</dbReference>
<proteinExistence type="inferred from homology"/>
<evidence type="ECO:0000313" key="14">
    <source>
        <dbReference type="Proteomes" id="UP000826271"/>
    </source>
</evidence>
<feature type="region of interest" description="Disordered" evidence="10">
    <location>
        <begin position="1"/>
        <end position="23"/>
    </location>
</feature>
<protein>
    <recommendedName>
        <fullName evidence="15">N-acetyltransferase ESCO2</fullName>
    </recommendedName>
</protein>
<keyword evidence="8" id="KW-0131">Cell cycle</keyword>
<evidence type="ECO:0000256" key="5">
    <source>
        <dbReference type="ARBA" id="ARBA00022771"/>
    </source>
</evidence>
<dbReference type="GO" id="GO:0061733">
    <property type="term" value="F:protein-lysine-acetyltransferase activity"/>
    <property type="evidence" value="ECO:0007669"/>
    <property type="project" value="TreeGrafter"/>
</dbReference>
<evidence type="ECO:0000259" key="11">
    <source>
        <dbReference type="Pfam" id="PF13878"/>
    </source>
</evidence>
<dbReference type="Pfam" id="PF13880">
    <property type="entry name" value="Acetyltransf_13"/>
    <property type="match status" value="1"/>
</dbReference>
<dbReference type="GO" id="GO:0007064">
    <property type="term" value="P:mitotic sister chromatid cohesion"/>
    <property type="evidence" value="ECO:0007669"/>
    <property type="project" value="TreeGrafter"/>
</dbReference>
<evidence type="ECO:0000256" key="3">
    <source>
        <dbReference type="ARBA" id="ARBA00022679"/>
    </source>
</evidence>
<dbReference type="PANTHER" id="PTHR45884">
    <property type="entry name" value="N-ACETYLTRANSFERASE ECO"/>
    <property type="match status" value="1"/>
</dbReference>
<dbReference type="AlphaFoldDB" id="A0AAV6WXG2"/>
<organism evidence="13 14">
    <name type="scientific">Buddleja alternifolia</name>
    <dbReference type="NCBI Taxonomy" id="168488"/>
    <lineage>
        <taxon>Eukaryota</taxon>
        <taxon>Viridiplantae</taxon>
        <taxon>Streptophyta</taxon>
        <taxon>Embryophyta</taxon>
        <taxon>Tracheophyta</taxon>
        <taxon>Spermatophyta</taxon>
        <taxon>Magnoliopsida</taxon>
        <taxon>eudicotyledons</taxon>
        <taxon>Gunneridae</taxon>
        <taxon>Pentapetalae</taxon>
        <taxon>asterids</taxon>
        <taxon>lamiids</taxon>
        <taxon>Lamiales</taxon>
        <taxon>Scrophulariaceae</taxon>
        <taxon>Buddlejeae</taxon>
        <taxon>Buddleja</taxon>
    </lineage>
</organism>
<feature type="domain" description="N-acetyltransferase ESCO zinc-finger" evidence="11">
    <location>
        <begin position="91"/>
        <end position="129"/>
    </location>
</feature>
<evidence type="ECO:0000256" key="2">
    <source>
        <dbReference type="ARBA" id="ARBA00005816"/>
    </source>
</evidence>
<feature type="domain" description="N-acetyltransferase ESCO acetyl-transferase" evidence="12">
    <location>
        <begin position="276"/>
        <end position="343"/>
    </location>
</feature>
<keyword evidence="14" id="KW-1185">Reference proteome</keyword>
<dbReference type="InterPro" id="IPR028009">
    <property type="entry name" value="ESCO_Acetyltransf_dom"/>
</dbReference>
<evidence type="ECO:0000256" key="7">
    <source>
        <dbReference type="ARBA" id="ARBA00023242"/>
    </source>
</evidence>
<evidence type="ECO:0000313" key="13">
    <source>
        <dbReference type="EMBL" id="KAG8375028.1"/>
    </source>
</evidence>
<dbReference type="PANTHER" id="PTHR45884:SF2">
    <property type="entry name" value="N-ACETYLTRANSFERASE ECO"/>
    <property type="match status" value="1"/>
</dbReference>
<evidence type="ECO:0000259" key="12">
    <source>
        <dbReference type="Pfam" id="PF13880"/>
    </source>
</evidence>
<dbReference type="EMBL" id="WHWC01000010">
    <property type="protein sequence ID" value="KAG8375028.1"/>
    <property type="molecule type" value="Genomic_DNA"/>
</dbReference>
<evidence type="ECO:0000256" key="6">
    <source>
        <dbReference type="ARBA" id="ARBA00022833"/>
    </source>
</evidence>
<comment type="caution">
    <text evidence="13">The sequence shown here is derived from an EMBL/GenBank/DDBJ whole genome shotgun (WGS) entry which is preliminary data.</text>
</comment>
<evidence type="ECO:0008006" key="15">
    <source>
        <dbReference type="Google" id="ProtNLM"/>
    </source>
</evidence>